<dbReference type="CDD" id="cd01347">
    <property type="entry name" value="ligand_gated_channel"/>
    <property type="match status" value="1"/>
</dbReference>
<dbReference type="SUPFAM" id="SSF56935">
    <property type="entry name" value="Porins"/>
    <property type="match status" value="1"/>
</dbReference>
<accession>A0ABU1X5V7</accession>
<dbReference type="Gene3D" id="2.40.170.20">
    <property type="entry name" value="TonB-dependent receptor, beta-barrel domain"/>
    <property type="match status" value="1"/>
</dbReference>
<keyword evidence="6 15" id="KW-0732">Signal</keyword>
<dbReference type="InterPro" id="IPR039426">
    <property type="entry name" value="TonB-dep_rcpt-like"/>
</dbReference>
<organism evidence="18 19">
    <name type="scientific">Sphingobium xenophagum</name>
    <dbReference type="NCBI Taxonomy" id="121428"/>
    <lineage>
        <taxon>Bacteria</taxon>
        <taxon>Pseudomonadati</taxon>
        <taxon>Pseudomonadota</taxon>
        <taxon>Alphaproteobacteria</taxon>
        <taxon>Sphingomonadales</taxon>
        <taxon>Sphingomonadaceae</taxon>
        <taxon>Sphingobium</taxon>
    </lineage>
</organism>
<evidence type="ECO:0000256" key="1">
    <source>
        <dbReference type="ARBA" id="ARBA00004571"/>
    </source>
</evidence>
<evidence type="ECO:0000256" key="8">
    <source>
        <dbReference type="ARBA" id="ARBA00023065"/>
    </source>
</evidence>
<sequence>MRRYAIISFTCLSTLPFAFSNVARAAEGSEADRILVTARGREEAEIGVPDTVTVYGPAAIAARKMATIDDFIAATPGIFIINDQDPGTNVISVRGVSTNRSQSPSIAYIVDGLALADSELFTLRTYDVARVEILKGPQGALFGRSASGGAIAVATNEPGPDWGGEAAVGIGNGFTWTADGVVNAPLSDRVQVRLAGSYRNGEGFIRNSFLDKKVDGQISRNLRLKATMALSETATLKLRASWADEEGGAAYISSGNVTGLYGGRLAGEALTDPFGDFEGRSDRNYWGIQATYEQLLGDALSLSWTGGYDEYHKDFVEELDFRNDTPITLGGIPLFPDGIQPISQPVDILAWTSELRLTSMTDGPLRWHVGLFFQRLERDRTDDFGPLLFGAEALRAETRSNQIGVFAQASYDIAPTIELTAALRYDRDRRKEDTVGTASDALVAQRVQTFDKWQPKISLAWRPNANLTAYVTGAVGFKAGGFNPLPGPADVWEAVFPSETTKSVEVGVKAQSSDGRLRGSIAGFVTDYSNFQNTVFLGNSVVLSVSQVDVHGLEASGDVALGAGFRVDGGIAWTHSRTGRYLTPNPTPEPGEPAIVDMSGKRTPNAPDWTVNGGIGWQGTAGPALVDARLSVAYVSRVDFEIDNILHTPGYTSVDGRVGVTQGAWTFDIWAKNLFDKRWAISAFGQQQLPLLLGLGPNGPFDSFTINTGRQFGASAAVKF</sequence>
<evidence type="ECO:0000256" key="7">
    <source>
        <dbReference type="ARBA" id="ARBA00023004"/>
    </source>
</evidence>
<evidence type="ECO:0000259" key="16">
    <source>
        <dbReference type="Pfam" id="PF00593"/>
    </source>
</evidence>
<dbReference type="EMBL" id="JAVDWV010000025">
    <property type="protein sequence ID" value="MDR7156968.1"/>
    <property type="molecule type" value="Genomic_DNA"/>
</dbReference>
<dbReference type="InterPro" id="IPR036942">
    <property type="entry name" value="Beta-barrel_TonB_sf"/>
</dbReference>
<gene>
    <name evidence="18" type="ORF">J2W40_003815</name>
</gene>
<dbReference type="InterPro" id="IPR000531">
    <property type="entry name" value="Beta-barrel_TonB"/>
</dbReference>
<evidence type="ECO:0000256" key="12">
    <source>
        <dbReference type="PROSITE-ProRule" id="PRU01360"/>
    </source>
</evidence>
<dbReference type="PROSITE" id="PS01156">
    <property type="entry name" value="TONB_DEPENDENT_REC_2"/>
    <property type="match status" value="1"/>
</dbReference>
<evidence type="ECO:0000256" key="11">
    <source>
        <dbReference type="ARBA" id="ARBA00023237"/>
    </source>
</evidence>
<name>A0ABU1X5V7_SPHXE</name>
<keyword evidence="10 12" id="KW-0472">Membrane</keyword>
<evidence type="ECO:0000256" key="9">
    <source>
        <dbReference type="ARBA" id="ARBA00023077"/>
    </source>
</evidence>
<comment type="subcellular location">
    <subcellularLocation>
        <location evidence="1 12">Cell outer membrane</location>
        <topology evidence="1 12">Multi-pass membrane protein</topology>
    </subcellularLocation>
</comment>
<keyword evidence="5 12" id="KW-0812">Transmembrane</keyword>
<feature type="domain" description="TonB-dependent receptor plug" evidence="17">
    <location>
        <begin position="48"/>
        <end position="150"/>
    </location>
</feature>
<feature type="domain" description="TonB-dependent receptor-like beta-barrel" evidence="16">
    <location>
        <begin position="269"/>
        <end position="674"/>
    </location>
</feature>
<evidence type="ECO:0000259" key="17">
    <source>
        <dbReference type="Pfam" id="PF07715"/>
    </source>
</evidence>
<feature type="signal peptide" evidence="15">
    <location>
        <begin position="1"/>
        <end position="25"/>
    </location>
</feature>
<dbReference type="Proteomes" id="UP001267638">
    <property type="component" value="Unassembled WGS sequence"/>
</dbReference>
<dbReference type="PANTHER" id="PTHR32552">
    <property type="entry name" value="FERRICHROME IRON RECEPTOR-RELATED"/>
    <property type="match status" value="1"/>
</dbReference>
<comment type="similarity">
    <text evidence="12 14">Belongs to the TonB-dependent receptor family.</text>
</comment>
<evidence type="ECO:0000313" key="18">
    <source>
        <dbReference type="EMBL" id="MDR7156968.1"/>
    </source>
</evidence>
<evidence type="ECO:0000256" key="5">
    <source>
        <dbReference type="ARBA" id="ARBA00022692"/>
    </source>
</evidence>
<dbReference type="RefSeq" id="WP_310227504.1">
    <property type="nucleotide sequence ID" value="NZ_JAVDWV010000025.1"/>
</dbReference>
<keyword evidence="2 12" id="KW-0813">Transport</keyword>
<protein>
    <submittedName>
        <fullName evidence="18">Iron complex outermembrane receptor protein</fullName>
    </submittedName>
</protein>
<reference evidence="18 19" key="1">
    <citation type="submission" date="2023-07" db="EMBL/GenBank/DDBJ databases">
        <title>Sorghum-associated microbial communities from plants grown in Nebraska, USA.</title>
        <authorList>
            <person name="Schachtman D."/>
        </authorList>
    </citation>
    <scope>NUCLEOTIDE SEQUENCE [LARGE SCALE GENOMIC DNA]</scope>
    <source>
        <strain evidence="18 19">4256</strain>
    </source>
</reference>
<evidence type="ECO:0000256" key="14">
    <source>
        <dbReference type="RuleBase" id="RU003357"/>
    </source>
</evidence>
<keyword evidence="18" id="KW-0675">Receptor</keyword>
<evidence type="ECO:0000256" key="2">
    <source>
        <dbReference type="ARBA" id="ARBA00022448"/>
    </source>
</evidence>
<dbReference type="PROSITE" id="PS52016">
    <property type="entry name" value="TONB_DEPENDENT_REC_3"/>
    <property type="match status" value="1"/>
</dbReference>
<evidence type="ECO:0000256" key="6">
    <source>
        <dbReference type="ARBA" id="ARBA00022729"/>
    </source>
</evidence>
<evidence type="ECO:0000256" key="3">
    <source>
        <dbReference type="ARBA" id="ARBA00022452"/>
    </source>
</evidence>
<evidence type="ECO:0000313" key="19">
    <source>
        <dbReference type="Proteomes" id="UP001267638"/>
    </source>
</evidence>
<keyword evidence="11 12" id="KW-0998">Cell outer membrane</keyword>
<keyword evidence="3 12" id="KW-1134">Transmembrane beta strand</keyword>
<proteinExistence type="inferred from homology"/>
<keyword evidence="19" id="KW-1185">Reference proteome</keyword>
<dbReference type="Pfam" id="PF07715">
    <property type="entry name" value="Plug"/>
    <property type="match status" value="1"/>
</dbReference>
<dbReference type="Pfam" id="PF00593">
    <property type="entry name" value="TonB_dep_Rec_b-barrel"/>
    <property type="match status" value="1"/>
</dbReference>
<keyword evidence="4" id="KW-0410">Iron transport</keyword>
<dbReference type="InterPro" id="IPR012910">
    <property type="entry name" value="Plug_dom"/>
</dbReference>
<evidence type="ECO:0000256" key="4">
    <source>
        <dbReference type="ARBA" id="ARBA00022496"/>
    </source>
</evidence>
<comment type="caution">
    <text evidence="18">The sequence shown here is derived from an EMBL/GenBank/DDBJ whole genome shotgun (WGS) entry which is preliminary data.</text>
</comment>
<keyword evidence="7" id="KW-0408">Iron</keyword>
<dbReference type="InterPro" id="IPR010917">
    <property type="entry name" value="TonB_rcpt_CS"/>
</dbReference>
<feature type="chain" id="PRO_5047336488" evidence="15">
    <location>
        <begin position="26"/>
        <end position="720"/>
    </location>
</feature>
<evidence type="ECO:0000256" key="10">
    <source>
        <dbReference type="ARBA" id="ARBA00023136"/>
    </source>
</evidence>
<evidence type="ECO:0000256" key="13">
    <source>
        <dbReference type="PROSITE-ProRule" id="PRU10144"/>
    </source>
</evidence>
<evidence type="ECO:0000256" key="15">
    <source>
        <dbReference type="SAM" id="SignalP"/>
    </source>
</evidence>
<keyword evidence="8" id="KW-0406">Ion transport</keyword>
<feature type="short sequence motif" description="TonB C-terminal box" evidence="13">
    <location>
        <begin position="703"/>
        <end position="720"/>
    </location>
</feature>
<keyword evidence="9 14" id="KW-0798">TonB box</keyword>
<dbReference type="PANTHER" id="PTHR32552:SF81">
    <property type="entry name" value="TONB-DEPENDENT OUTER MEMBRANE RECEPTOR"/>
    <property type="match status" value="1"/>
</dbReference>